<dbReference type="PANTHER" id="PTHR43808:SF9">
    <property type="entry name" value="BLL0789 PROTEIN"/>
    <property type="match status" value="1"/>
</dbReference>
<dbReference type="PROSITE" id="PS00758">
    <property type="entry name" value="ARGE_DAPE_CPG2_1"/>
    <property type="match status" value="1"/>
</dbReference>
<dbReference type="PANTHER" id="PTHR43808">
    <property type="entry name" value="ACETYLORNITHINE DEACETYLASE"/>
    <property type="match status" value="1"/>
</dbReference>
<comment type="cofactor">
    <cofactor evidence="1">
        <name>Zn(2+)</name>
        <dbReference type="ChEBI" id="CHEBI:29105"/>
    </cofactor>
</comment>
<evidence type="ECO:0000259" key="5">
    <source>
        <dbReference type="Pfam" id="PF07687"/>
    </source>
</evidence>
<sequence>MSTFLDVRQMVRDLELLVTCESPSGDVKATMRAADVLTEIAWRITGCRPDVVTRQGRPHLLWRFGGRTKVLLVGHLDTVWPLGTLDRWPFEVQGDLATGPGCFDMKAGLVQALHAVATLDDLDGVTLLVTTDEELGSPTSRAWIEEQARGATAAFVLEASADGALKVQRKGVSLYDVLIGGRAAHAGLEPHKGVNAAVELAHQVLAVQAFERGGTTVTPTVVGGGTTTNTVPAHARFTVDVRAETVAEQARVDAAFGALRPRLEGASIEVVGGPNRPPLEAARSRELFTRAVRLARRLGLPELTGVAVGGGSDGNFTAGIGVPTLDGMGAVGDHAHAEGEYVVISAMAERAALLAALIDDVRAG</sequence>
<comment type="caution">
    <text evidence="6">The sequence shown here is derived from an EMBL/GenBank/DDBJ whole genome shotgun (WGS) entry which is preliminary data.</text>
</comment>
<dbReference type="Proteomes" id="UP000661607">
    <property type="component" value="Unassembled WGS sequence"/>
</dbReference>
<evidence type="ECO:0000313" key="7">
    <source>
        <dbReference type="Proteomes" id="UP000661607"/>
    </source>
</evidence>
<name>A0ABR9KE35_9ACTN</name>
<evidence type="ECO:0000313" key="6">
    <source>
        <dbReference type="EMBL" id="MBE1559948.1"/>
    </source>
</evidence>
<dbReference type="EC" id="3.4.17.11" evidence="6"/>
<evidence type="ECO:0000256" key="4">
    <source>
        <dbReference type="ARBA" id="ARBA00022833"/>
    </source>
</evidence>
<dbReference type="InterPro" id="IPR017150">
    <property type="entry name" value="Pept_M20_glutamate_carboxypep"/>
</dbReference>
<dbReference type="GO" id="GO:0004180">
    <property type="term" value="F:carboxypeptidase activity"/>
    <property type="evidence" value="ECO:0007669"/>
    <property type="project" value="UniProtKB-KW"/>
</dbReference>
<feature type="domain" description="Peptidase M20 dimerisation" evidence="5">
    <location>
        <begin position="168"/>
        <end position="254"/>
    </location>
</feature>
<evidence type="ECO:0000256" key="2">
    <source>
        <dbReference type="ARBA" id="ARBA00022723"/>
    </source>
</evidence>
<keyword evidence="4" id="KW-0862">Zinc</keyword>
<dbReference type="Gene3D" id="3.30.70.360">
    <property type="match status" value="1"/>
</dbReference>
<accession>A0ABR9KE35</accession>
<dbReference type="InterPro" id="IPR002933">
    <property type="entry name" value="Peptidase_M20"/>
</dbReference>
<dbReference type="Pfam" id="PF07687">
    <property type="entry name" value="M20_dimer"/>
    <property type="match status" value="1"/>
</dbReference>
<dbReference type="InterPro" id="IPR001261">
    <property type="entry name" value="ArgE/DapE_CS"/>
</dbReference>
<dbReference type="RefSeq" id="WP_318781717.1">
    <property type="nucleotide sequence ID" value="NZ_BAAASY010000027.1"/>
</dbReference>
<dbReference type="InterPro" id="IPR036264">
    <property type="entry name" value="Bact_exopeptidase_dim_dom"/>
</dbReference>
<evidence type="ECO:0000256" key="1">
    <source>
        <dbReference type="ARBA" id="ARBA00001947"/>
    </source>
</evidence>
<keyword evidence="2" id="KW-0479">Metal-binding</keyword>
<keyword evidence="3 6" id="KW-0378">Hydrolase</keyword>
<proteinExistence type="predicted"/>
<dbReference type="Pfam" id="PF01546">
    <property type="entry name" value="Peptidase_M20"/>
    <property type="match status" value="1"/>
</dbReference>
<evidence type="ECO:0000256" key="3">
    <source>
        <dbReference type="ARBA" id="ARBA00022801"/>
    </source>
</evidence>
<keyword evidence="6" id="KW-0121">Carboxypeptidase</keyword>
<keyword evidence="6" id="KW-0645">Protease</keyword>
<keyword evidence="7" id="KW-1185">Reference proteome</keyword>
<reference evidence="6 7" key="1">
    <citation type="submission" date="2020-10" db="EMBL/GenBank/DDBJ databases">
        <title>Sequencing the genomes of 1000 actinobacteria strains.</title>
        <authorList>
            <person name="Klenk H.-P."/>
        </authorList>
    </citation>
    <scope>NUCLEOTIDE SEQUENCE [LARGE SCALE GENOMIC DNA]</scope>
    <source>
        <strain evidence="6 7">DSM 43748</strain>
    </source>
</reference>
<dbReference type="InterPro" id="IPR011650">
    <property type="entry name" value="Peptidase_M20_dimer"/>
</dbReference>
<organism evidence="6 7">
    <name type="scientific">Nonomuraea africana</name>
    <dbReference type="NCBI Taxonomy" id="46171"/>
    <lineage>
        <taxon>Bacteria</taxon>
        <taxon>Bacillati</taxon>
        <taxon>Actinomycetota</taxon>
        <taxon>Actinomycetes</taxon>
        <taxon>Streptosporangiales</taxon>
        <taxon>Streptosporangiaceae</taxon>
        <taxon>Nonomuraea</taxon>
    </lineage>
</organism>
<protein>
    <submittedName>
        <fullName evidence="6">Glutamate carboxypeptidase</fullName>
        <ecNumber evidence="6">3.4.17.11</ecNumber>
    </submittedName>
</protein>
<dbReference type="SUPFAM" id="SSF53187">
    <property type="entry name" value="Zn-dependent exopeptidases"/>
    <property type="match status" value="1"/>
</dbReference>
<dbReference type="InterPro" id="IPR050072">
    <property type="entry name" value="Peptidase_M20A"/>
</dbReference>
<gene>
    <name evidence="6" type="ORF">H4W81_002727</name>
</gene>
<dbReference type="CDD" id="cd03885">
    <property type="entry name" value="M20_CPDG2"/>
    <property type="match status" value="1"/>
</dbReference>
<dbReference type="EMBL" id="JADBEF010000001">
    <property type="protein sequence ID" value="MBE1559948.1"/>
    <property type="molecule type" value="Genomic_DNA"/>
</dbReference>
<dbReference type="PIRSF" id="PIRSF037238">
    <property type="entry name" value="Carboxypeptidase_G2"/>
    <property type="match status" value="1"/>
</dbReference>
<dbReference type="Gene3D" id="3.40.630.10">
    <property type="entry name" value="Zn peptidases"/>
    <property type="match status" value="1"/>
</dbReference>
<dbReference type="SUPFAM" id="SSF55031">
    <property type="entry name" value="Bacterial exopeptidase dimerisation domain"/>
    <property type="match status" value="1"/>
</dbReference>